<feature type="transmembrane region" description="Helical" evidence="1">
    <location>
        <begin position="246"/>
        <end position="266"/>
    </location>
</feature>
<keyword evidence="4" id="KW-1185">Reference proteome</keyword>
<sequence length="278" mass="31597">MGWAYGYVCRNDVFVAYNWYEMNHIGHFVLVQTFLVAAIAGYWKWHRHPYLAPSLLVTASLLLGALLALVGQTYQTGANSWQLFFTWACLLIPWAIAAKSNAMWLLVLSLLNLSLYLWHVVNPGWPQDLWTNERSLMIWGMLFNAVAVAVWEAAASHSNSASSRWPMRLLGTLSALCAFWIAAQMIVEETILVIPLSLVTFWLASAFCFYRYLRLDMYFLSILAMWGTAIVGAATIYWSLDDFNLGGLLFSTMVILIMASFATSWLKQVRKEVNHDTE</sequence>
<dbReference type="EMBL" id="PEIB01000001">
    <property type="protein sequence ID" value="RXJ74790.1"/>
    <property type="molecule type" value="Genomic_DNA"/>
</dbReference>
<feature type="transmembrane region" description="Helical" evidence="1">
    <location>
        <begin position="25"/>
        <end position="43"/>
    </location>
</feature>
<gene>
    <name evidence="3" type="ORF">CS022_00775</name>
</gene>
<dbReference type="AlphaFoldDB" id="A0A4Q0YU61"/>
<feature type="transmembrane region" description="Helical" evidence="1">
    <location>
        <begin position="192"/>
        <end position="210"/>
    </location>
</feature>
<dbReference type="Proteomes" id="UP000290287">
    <property type="component" value="Unassembled WGS sequence"/>
</dbReference>
<accession>A0A4Q0YU61</accession>
<feature type="transmembrane region" description="Helical" evidence="1">
    <location>
        <begin position="136"/>
        <end position="155"/>
    </location>
</feature>
<feature type="transmembrane region" description="Helical" evidence="1">
    <location>
        <begin position="55"/>
        <end position="74"/>
    </location>
</feature>
<comment type="caution">
    <text evidence="3">The sequence shown here is derived from an EMBL/GenBank/DDBJ whole genome shotgun (WGS) entry which is preliminary data.</text>
</comment>
<evidence type="ECO:0000313" key="4">
    <source>
        <dbReference type="Proteomes" id="UP000290287"/>
    </source>
</evidence>
<dbReference type="Pfam" id="PF09925">
    <property type="entry name" value="DUF2157"/>
    <property type="match status" value="1"/>
</dbReference>
<feature type="transmembrane region" description="Helical" evidence="1">
    <location>
        <begin position="167"/>
        <end position="186"/>
    </location>
</feature>
<proteinExistence type="predicted"/>
<evidence type="ECO:0000256" key="1">
    <source>
        <dbReference type="SAM" id="Phobius"/>
    </source>
</evidence>
<dbReference type="InterPro" id="IPR018677">
    <property type="entry name" value="DUF2157"/>
</dbReference>
<protein>
    <recommendedName>
        <fullName evidence="2">DUF2157 domain-containing protein</fullName>
    </recommendedName>
</protein>
<feature type="domain" description="DUF2157" evidence="2">
    <location>
        <begin position="13"/>
        <end position="104"/>
    </location>
</feature>
<reference evidence="3 4" key="1">
    <citation type="submission" date="2017-10" db="EMBL/GenBank/DDBJ databases">
        <title>Nyctiphanis sp. nov., isolated from the stomach of the euphausiid Nyctiphanes simplex (Hansen, 1911) in the Gulf of California.</title>
        <authorList>
            <person name="Gomez-Gil B."/>
            <person name="Aguilar-Mendez M."/>
            <person name="Lopez-Cortes A."/>
            <person name="Gomez-Gutierrez J."/>
            <person name="Roque A."/>
            <person name="Lang E."/>
            <person name="Gonzalez-Castillo A."/>
        </authorList>
    </citation>
    <scope>NUCLEOTIDE SEQUENCE [LARGE SCALE GENOMIC DNA]</scope>
    <source>
        <strain evidence="3 4">CAIM 600</strain>
    </source>
</reference>
<evidence type="ECO:0000259" key="2">
    <source>
        <dbReference type="Pfam" id="PF09925"/>
    </source>
</evidence>
<keyword evidence="1" id="KW-0812">Transmembrane</keyword>
<name>A0A4Q0YU61_9GAMM</name>
<keyword evidence="1" id="KW-0472">Membrane</keyword>
<evidence type="ECO:0000313" key="3">
    <source>
        <dbReference type="EMBL" id="RXJ74790.1"/>
    </source>
</evidence>
<feature type="transmembrane region" description="Helical" evidence="1">
    <location>
        <begin position="104"/>
        <end position="121"/>
    </location>
</feature>
<feature type="transmembrane region" description="Helical" evidence="1">
    <location>
        <begin position="80"/>
        <end position="97"/>
    </location>
</feature>
<feature type="transmembrane region" description="Helical" evidence="1">
    <location>
        <begin position="217"/>
        <end position="240"/>
    </location>
</feature>
<organism evidence="3 4">
    <name type="scientific">Veronia nyctiphanis</name>
    <dbReference type="NCBI Taxonomy" id="1278244"/>
    <lineage>
        <taxon>Bacteria</taxon>
        <taxon>Pseudomonadati</taxon>
        <taxon>Pseudomonadota</taxon>
        <taxon>Gammaproteobacteria</taxon>
        <taxon>Vibrionales</taxon>
        <taxon>Vibrionaceae</taxon>
        <taxon>Veronia</taxon>
    </lineage>
</organism>
<keyword evidence="1" id="KW-1133">Transmembrane helix</keyword>